<organism evidence="1 2">
    <name type="scientific">Peronosclerospora sorghi</name>
    <dbReference type="NCBI Taxonomy" id="230839"/>
    <lineage>
        <taxon>Eukaryota</taxon>
        <taxon>Sar</taxon>
        <taxon>Stramenopiles</taxon>
        <taxon>Oomycota</taxon>
        <taxon>Peronosporomycetes</taxon>
        <taxon>Peronosporales</taxon>
        <taxon>Peronosporaceae</taxon>
        <taxon>Peronosclerospora</taxon>
    </lineage>
</organism>
<evidence type="ECO:0000313" key="1">
    <source>
        <dbReference type="EMBL" id="KAI9914363.1"/>
    </source>
</evidence>
<sequence>MPVIDDVDFKSCFSTAGIARTSDVDFVTGMCISLPSLSSNLRLSMSSTSSEVGSSCLDPSTKRGLEVDEETEEEGNAAVSGAEGAVTTTALGFLETKKRSMR</sequence>
<dbReference type="EMBL" id="CM047582">
    <property type="protein sequence ID" value="KAI9914363.1"/>
    <property type="molecule type" value="Genomic_DNA"/>
</dbReference>
<accession>A0ACC0W6D3</accession>
<evidence type="ECO:0000313" key="2">
    <source>
        <dbReference type="Proteomes" id="UP001163321"/>
    </source>
</evidence>
<gene>
    <name evidence="1" type="ORF">PsorP6_008481</name>
</gene>
<comment type="caution">
    <text evidence="1">The sequence shown here is derived from an EMBL/GenBank/DDBJ whole genome shotgun (WGS) entry which is preliminary data.</text>
</comment>
<reference evidence="1 2" key="1">
    <citation type="journal article" date="2022" name="bioRxiv">
        <title>The genome of the oomycete Peronosclerospora sorghi, a cosmopolitan pathogen of maize and sorghum, is inflated with dispersed pseudogenes.</title>
        <authorList>
            <person name="Fletcher K."/>
            <person name="Martin F."/>
            <person name="Isakeit T."/>
            <person name="Cavanaugh K."/>
            <person name="Magill C."/>
            <person name="Michelmore R."/>
        </authorList>
    </citation>
    <scope>NUCLEOTIDE SEQUENCE [LARGE SCALE GENOMIC DNA]</scope>
    <source>
        <strain evidence="1">P6</strain>
    </source>
</reference>
<proteinExistence type="predicted"/>
<dbReference type="Proteomes" id="UP001163321">
    <property type="component" value="Chromosome 3"/>
</dbReference>
<protein>
    <submittedName>
        <fullName evidence="1">Uncharacterized protein</fullName>
    </submittedName>
</protein>
<keyword evidence="2" id="KW-1185">Reference proteome</keyword>
<name>A0ACC0W6D3_9STRA</name>